<dbReference type="PANTHER" id="PTHR11596:SF5">
    <property type="entry name" value="ALKALINE PHOSPHATASE"/>
    <property type="match status" value="1"/>
</dbReference>
<dbReference type="Gene3D" id="3.40.720.10">
    <property type="entry name" value="Alkaline Phosphatase, subunit A"/>
    <property type="match status" value="2"/>
</dbReference>
<feature type="binding site" evidence="8">
    <location>
        <position position="367"/>
    </location>
    <ligand>
        <name>Zn(2+)</name>
        <dbReference type="ChEBI" id="CHEBI:29105"/>
        <label>2</label>
    </ligand>
</feature>
<feature type="binding site" evidence="8">
    <location>
        <position position="54"/>
    </location>
    <ligand>
        <name>Mg(2+)</name>
        <dbReference type="ChEBI" id="CHEBI:18420"/>
    </ligand>
</feature>
<dbReference type="AlphaFoldDB" id="A0A222FQI4"/>
<dbReference type="Pfam" id="PF00245">
    <property type="entry name" value="Alk_phosphatase"/>
    <property type="match status" value="1"/>
</dbReference>
<feature type="signal peptide" evidence="10">
    <location>
        <begin position="1"/>
        <end position="25"/>
    </location>
</feature>
<dbReference type="PANTHER" id="PTHR11596">
    <property type="entry name" value="ALKALINE PHOSPHATASE"/>
    <property type="match status" value="1"/>
</dbReference>
<keyword evidence="4" id="KW-0378">Hydrolase</keyword>
<evidence type="ECO:0000256" key="9">
    <source>
        <dbReference type="RuleBase" id="RU003946"/>
    </source>
</evidence>
<evidence type="ECO:0000313" key="12">
    <source>
        <dbReference type="Proteomes" id="UP000202440"/>
    </source>
</evidence>
<feature type="binding site" evidence="8">
    <location>
        <position position="164"/>
    </location>
    <ligand>
        <name>Mg(2+)</name>
        <dbReference type="ChEBI" id="CHEBI:18420"/>
    </ligand>
</feature>
<dbReference type="InterPro" id="IPR018299">
    <property type="entry name" value="Alkaline_phosphatase_AS"/>
</dbReference>
<name>A0A222FQI4_9GAMM</name>
<organism evidence="11 12">
    <name type="scientific">Bacterioplanes sanyensis</name>
    <dbReference type="NCBI Taxonomy" id="1249553"/>
    <lineage>
        <taxon>Bacteria</taxon>
        <taxon>Pseudomonadati</taxon>
        <taxon>Pseudomonadota</taxon>
        <taxon>Gammaproteobacteria</taxon>
        <taxon>Oceanospirillales</taxon>
        <taxon>Oceanospirillaceae</taxon>
        <taxon>Bacterioplanes</taxon>
    </lineage>
</organism>
<dbReference type="Gene3D" id="4.10.80.410">
    <property type="entry name" value="Alkaline phosphatase, crown domain, central beta-sheet"/>
    <property type="match status" value="1"/>
</dbReference>
<sequence length="568" mass="60656">MKTLTKLSAAMLTSATLAASTLLIACGSDSDSSSDAPAVSQSGQVKNLILMIGDGMGAQQVGLLEEYARRSPANAAQVGQVTGLQRLAEGGALGLSMTAPMGANAGLVVDSACSATQLATGQGSISEAVGLDDQGNKVETILEKAQKMGKATGLITDTRLTHATPAGFASHRPHRSMENEIAEDLLDAGVDVLLGGGSRHWAPKVDDFDALAAELNAPTHVIKKSKRSADDERNLFAEAKNAGYALAFDREQMNAVTSGKLLGLFDDSAMNDGIEYTQCKKAGSADAGSKCADEPSLKEMTKKALDILSQDPDGFFLMVEGGQIDWAGHINDTGWLLHEMLKFDEAVQAVYEWAAERDDTLVVVTADHETGGFGMAYHKHDIPEAKTLPGDGMVNGDGSARDYQPQYNFGALATLDKIYAQERSFYDILSAVNGDWDFSNTQATDWVAAVNASLHQDFHIDAESGERIAARYEVPAEDVHPEHKYLSATNIPKFNDFSDFYVYADEDTGALIAREIAPKQSVTWGNGTHTAAPVPVYAFGPEAITKQFSTMQHHTDVGQKMIKALIGE</sequence>
<reference evidence="11 12" key="1">
    <citation type="submission" date="2017-07" db="EMBL/GenBank/DDBJ databases">
        <title>Annotated genome sequence of Bacterioplanes sanyensis isolated from Red Sea.</title>
        <authorList>
            <person name="Rehman Z.U."/>
        </authorList>
    </citation>
    <scope>NUCLEOTIDE SEQUENCE [LARGE SCALE GENOMIC DNA]</scope>
    <source>
        <strain evidence="11 12">NV9</strain>
    </source>
</reference>
<dbReference type="RefSeq" id="WP_094061936.1">
    <property type="nucleotide sequence ID" value="NZ_CP022530.1"/>
</dbReference>
<evidence type="ECO:0000256" key="7">
    <source>
        <dbReference type="PIRSR" id="PIRSR601952-1"/>
    </source>
</evidence>
<dbReference type="GO" id="GO:0046872">
    <property type="term" value="F:metal ion binding"/>
    <property type="evidence" value="ECO:0007669"/>
    <property type="project" value="UniProtKB-KW"/>
</dbReference>
<keyword evidence="3 8" id="KW-0479">Metal-binding</keyword>
<keyword evidence="10" id="KW-0732">Signal</keyword>
<dbReference type="PRINTS" id="PR00113">
    <property type="entry name" value="ALKPHPHTASE"/>
</dbReference>
<dbReference type="KEGG" id="bsan:CHH28_01210"/>
<dbReference type="EMBL" id="CP022530">
    <property type="protein sequence ID" value="ASP40784.1"/>
    <property type="molecule type" value="Genomic_DNA"/>
</dbReference>
<dbReference type="PROSITE" id="PS00123">
    <property type="entry name" value="ALKALINE_PHOSPHATASE"/>
    <property type="match status" value="1"/>
</dbReference>
<dbReference type="SMART" id="SM00098">
    <property type="entry name" value="alkPPc"/>
    <property type="match status" value="1"/>
</dbReference>
<dbReference type="CDD" id="cd16012">
    <property type="entry name" value="ALP"/>
    <property type="match status" value="1"/>
</dbReference>
<evidence type="ECO:0000256" key="2">
    <source>
        <dbReference type="ARBA" id="ARBA00022553"/>
    </source>
</evidence>
<feature type="active site" description="Phosphoserine intermediate" evidence="7">
    <location>
        <position position="111"/>
    </location>
</feature>
<dbReference type="InterPro" id="IPR017850">
    <property type="entry name" value="Alkaline_phosphatase_core_sf"/>
</dbReference>
<feature type="binding site" evidence="8">
    <location>
        <position position="162"/>
    </location>
    <ligand>
        <name>Mg(2+)</name>
        <dbReference type="ChEBI" id="CHEBI:18420"/>
    </ligand>
</feature>
<evidence type="ECO:0000256" key="1">
    <source>
        <dbReference type="ARBA" id="ARBA00005984"/>
    </source>
</evidence>
<evidence type="ECO:0000256" key="6">
    <source>
        <dbReference type="ARBA" id="ARBA00022842"/>
    </source>
</evidence>
<dbReference type="OrthoDB" id="9794455at2"/>
<feature type="binding site" evidence="8">
    <location>
        <position position="529"/>
    </location>
    <ligand>
        <name>Zn(2+)</name>
        <dbReference type="ChEBI" id="CHEBI:29105"/>
        <label>2</label>
    </ligand>
</feature>
<dbReference type="GO" id="GO:0004035">
    <property type="term" value="F:alkaline phosphatase activity"/>
    <property type="evidence" value="ECO:0007669"/>
    <property type="project" value="TreeGrafter"/>
</dbReference>
<evidence type="ECO:0000256" key="8">
    <source>
        <dbReference type="PIRSR" id="PIRSR601952-2"/>
    </source>
</evidence>
<keyword evidence="12" id="KW-1185">Reference proteome</keyword>
<dbReference type="Proteomes" id="UP000202440">
    <property type="component" value="Chromosome"/>
</dbReference>
<comment type="cofactor">
    <cofactor evidence="8">
        <name>Mg(2+)</name>
        <dbReference type="ChEBI" id="CHEBI:18420"/>
    </cofactor>
    <text evidence="8">Binds 1 Mg(2+) ion.</text>
</comment>
<comment type="cofactor">
    <cofactor evidence="8">
        <name>Zn(2+)</name>
        <dbReference type="ChEBI" id="CHEBI:29105"/>
    </cofactor>
    <text evidence="8">Binds 2 Zn(2+) ions.</text>
</comment>
<feature type="binding site" evidence="8">
    <location>
        <position position="329"/>
    </location>
    <ligand>
        <name>Zn(2+)</name>
        <dbReference type="ChEBI" id="CHEBI:29105"/>
        <label>2</label>
    </ligand>
</feature>
<keyword evidence="2" id="KW-0597">Phosphoprotein</keyword>
<feature type="chain" id="PRO_5013324764" evidence="10">
    <location>
        <begin position="26"/>
        <end position="568"/>
    </location>
</feature>
<evidence type="ECO:0000313" key="11">
    <source>
        <dbReference type="EMBL" id="ASP40784.1"/>
    </source>
</evidence>
<comment type="similarity">
    <text evidence="1 9">Belongs to the alkaline phosphatase family.</text>
</comment>
<dbReference type="SUPFAM" id="SSF53649">
    <property type="entry name" value="Alkaline phosphatase-like"/>
    <property type="match status" value="1"/>
</dbReference>
<dbReference type="InterPro" id="IPR001952">
    <property type="entry name" value="Alkaline_phosphatase"/>
</dbReference>
<evidence type="ECO:0000256" key="4">
    <source>
        <dbReference type="ARBA" id="ARBA00022801"/>
    </source>
</evidence>
<evidence type="ECO:0000256" key="3">
    <source>
        <dbReference type="ARBA" id="ARBA00022723"/>
    </source>
</evidence>
<feature type="binding site" evidence="8">
    <location>
        <position position="368"/>
    </location>
    <ligand>
        <name>Zn(2+)</name>
        <dbReference type="ChEBI" id="CHEBI:29105"/>
        <label>2</label>
    </ligand>
</feature>
<keyword evidence="5 8" id="KW-0862">Zinc</keyword>
<feature type="binding site" evidence="8">
    <location>
        <position position="54"/>
    </location>
    <ligand>
        <name>Zn(2+)</name>
        <dbReference type="ChEBI" id="CHEBI:29105"/>
        <label>2</label>
    </ligand>
</feature>
<gene>
    <name evidence="11" type="ORF">CHH28_01210</name>
</gene>
<dbReference type="PROSITE" id="PS51257">
    <property type="entry name" value="PROKAR_LIPOPROTEIN"/>
    <property type="match status" value="1"/>
</dbReference>
<feature type="binding site" evidence="8">
    <location>
        <position position="320"/>
    </location>
    <ligand>
        <name>Mg(2+)</name>
        <dbReference type="ChEBI" id="CHEBI:18420"/>
    </ligand>
</feature>
<proteinExistence type="inferred from homology"/>
<evidence type="ECO:0000256" key="10">
    <source>
        <dbReference type="SAM" id="SignalP"/>
    </source>
</evidence>
<accession>A0A222FQI4</accession>
<keyword evidence="6 8" id="KW-0460">Magnesium</keyword>
<evidence type="ECO:0000256" key="5">
    <source>
        <dbReference type="ARBA" id="ARBA00022833"/>
    </source>
</evidence>
<feature type="binding site" evidence="8">
    <location>
        <position position="325"/>
    </location>
    <ligand>
        <name>Zn(2+)</name>
        <dbReference type="ChEBI" id="CHEBI:29105"/>
        <label>2</label>
    </ligand>
</feature>
<protein>
    <submittedName>
        <fullName evidence="11">Alkaline phosphatase</fullName>
    </submittedName>
</protein>